<evidence type="ECO:0000256" key="11">
    <source>
        <dbReference type="ARBA" id="ARBA00022989"/>
    </source>
</evidence>
<dbReference type="InterPro" id="IPR026200">
    <property type="entry name" value="Tyrobp"/>
</dbReference>
<evidence type="ECO:0000313" key="18">
    <source>
        <dbReference type="Proteomes" id="UP000002280"/>
    </source>
</evidence>
<keyword evidence="8" id="KW-0732">Signal</keyword>
<accession>F6U8L7</accession>
<dbReference type="GO" id="GO:0030316">
    <property type="term" value="P:osteoclast differentiation"/>
    <property type="evidence" value="ECO:0007669"/>
    <property type="project" value="UniProtKB-ARBA"/>
</dbReference>
<dbReference type="GO" id="GO:0002283">
    <property type="term" value="P:neutrophil activation involved in immune response"/>
    <property type="evidence" value="ECO:0000318"/>
    <property type="project" value="GO_Central"/>
</dbReference>
<evidence type="ECO:0000256" key="3">
    <source>
        <dbReference type="ARBA" id="ARBA00022356"/>
    </source>
</evidence>
<keyword evidence="6 16" id="KW-0812">Transmembrane</keyword>
<evidence type="ECO:0000256" key="7">
    <source>
        <dbReference type="ARBA" id="ARBA00022723"/>
    </source>
</evidence>
<dbReference type="GeneTree" id="ENSGT00390000016786"/>
<evidence type="ECO:0000256" key="12">
    <source>
        <dbReference type="ARBA" id="ARBA00023136"/>
    </source>
</evidence>
<dbReference type="PANTHER" id="PTHR17554:SF2">
    <property type="entry name" value="TYRO PROTEIN TYROSINE KINASE-BINDING PROTEIN"/>
    <property type="match status" value="1"/>
</dbReference>
<dbReference type="STRING" id="13616.ENSMODP00000017576"/>
<keyword evidence="12 16" id="KW-0472">Membrane</keyword>
<organism evidence="17 18">
    <name type="scientific">Monodelphis domestica</name>
    <name type="common">Gray short-tailed opossum</name>
    <dbReference type="NCBI Taxonomy" id="13616"/>
    <lineage>
        <taxon>Eukaryota</taxon>
        <taxon>Metazoa</taxon>
        <taxon>Chordata</taxon>
        <taxon>Craniata</taxon>
        <taxon>Vertebrata</taxon>
        <taxon>Euteleostomi</taxon>
        <taxon>Mammalia</taxon>
        <taxon>Metatheria</taxon>
        <taxon>Didelphimorphia</taxon>
        <taxon>Didelphidae</taxon>
        <taxon>Monodelphis</taxon>
    </lineage>
</organism>
<evidence type="ECO:0000256" key="6">
    <source>
        <dbReference type="ARBA" id="ARBA00022692"/>
    </source>
</evidence>
<dbReference type="GO" id="GO:0046872">
    <property type="term" value="F:metal ion binding"/>
    <property type="evidence" value="ECO:0007669"/>
    <property type="project" value="UniProtKB-KW"/>
</dbReference>
<evidence type="ECO:0000256" key="14">
    <source>
        <dbReference type="ARBA" id="ARBA00031252"/>
    </source>
</evidence>
<proteinExistence type="inferred from homology"/>
<feature type="transmembrane region" description="Helical" evidence="16">
    <location>
        <begin position="282"/>
        <end position="304"/>
    </location>
</feature>
<keyword evidence="4" id="KW-1003">Cell membrane</keyword>
<reference evidence="17 18" key="1">
    <citation type="journal article" date="2007" name="Nature">
        <title>Genome of the marsupial Monodelphis domestica reveals innovation in non-coding sequences.</title>
        <authorList>
            <person name="Mikkelsen T.S."/>
            <person name="Wakefield M.J."/>
            <person name="Aken B."/>
            <person name="Amemiya C.T."/>
            <person name="Chang J.L."/>
            <person name="Duke S."/>
            <person name="Garber M."/>
            <person name="Gentles A.J."/>
            <person name="Goodstadt L."/>
            <person name="Heger A."/>
            <person name="Jurka J."/>
            <person name="Kamal M."/>
            <person name="Mauceli E."/>
            <person name="Searle S.M."/>
            <person name="Sharpe T."/>
            <person name="Baker M.L."/>
            <person name="Batzer M.A."/>
            <person name="Benos P.V."/>
            <person name="Belov K."/>
            <person name="Clamp M."/>
            <person name="Cook A."/>
            <person name="Cuff J."/>
            <person name="Das R."/>
            <person name="Davidow L."/>
            <person name="Deakin J.E."/>
            <person name="Fazzari M.J."/>
            <person name="Glass J.L."/>
            <person name="Grabherr M."/>
            <person name="Greally J.M."/>
            <person name="Gu W."/>
            <person name="Hore T.A."/>
            <person name="Huttley G.A."/>
            <person name="Kleber M."/>
            <person name="Jirtle R.L."/>
            <person name="Koina E."/>
            <person name="Lee J.T."/>
            <person name="Mahony S."/>
            <person name="Marra M.A."/>
            <person name="Miller R.D."/>
            <person name="Nicholls R.D."/>
            <person name="Oda M."/>
            <person name="Papenfuss A.T."/>
            <person name="Parra Z.E."/>
            <person name="Pollock D.D."/>
            <person name="Ray D.A."/>
            <person name="Schein J.E."/>
            <person name="Speed T.P."/>
            <person name="Thompson K."/>
            <person name="VandeBerg J.L."/>
            <person name="Wade C.M."/>
            <person name="Walker J.A."/>
            <person name="Waters P.D."/>
            <person name="Webber C."/>
            <person name="Weidman J.R."/>
            <person name="Xie X."/>
            <person name="Zody M.C."/>
            <person name="Baldwin J."/>
            <person name="Abdouelleil A."/>
            <person name="Abdulkadir J."/>
            <person name="Abebe A."/>
            <person name="Abera B."/>
            <person name="Abreu J."/>
            <person name="Acer S.C."/>
            <person name="Aftuck L."/>
            <person name="Alexander A."/>
            <person name="An P."/>
            <person name="Anderson E."/>
            <person name="Anderson S."/>
            <person name="Arachi H."/>
            <person name="Azer M."/>
            <person name="Bachantsang P."/>
            <person name="Barry A."/>
            <person name="Bayul T."/>
            <person name="Berlin A."/>
            <person name="Bessette D."/>
            <person name="Bloom T."/>
            <person name="Bloom T."/>
            <person name="Boguslavskiy L."/>
            <person name="Bonnet C."/>
            <person name="Boukhgalter B."/>
            <person name="Bourzgui I."/>
            <person name="Brown A."/>
            <person name="Cahill P."/>
            <person name="Channer S."/>
            <person name="Cheshatsang Y."/>
            <person name="Chuda L."/>
            <person name="Citroen M."/>
            <person name="Collymore A."/>
            <person name="Cooke P."/>
            <person name="Costello M."/>
            <person name="D'Aco K."/>
            <person name="Daza R."/>
            <person name="De Haan G."/>
            <person name="DeGray S."/>
            <person name="DeMaso C."/>
            <person name="Dhargay N."/>
            <person name="Dooley K."/>
            <person name="Dooley E."/>
            <person name="Doricent M."/>
            <person name="Dorje P."/>
            <person name="Dorjee K."/>
            <person name="Dupes A."/>
            <person name="Elong R."/>
            <person name="Falk J."/>
            <person name="Farina A."/>
            <person name="Faro S."/>
            <person name="Ferguson D."/>
            <person name="Fisher S."/>
            <person name="Foley C.D."/>
            <person name="Franke A."/>
            <person name="Friedrich D."/>
            <person name="Gadbois L."/>
            <person name="Gearin G."/>
            <person name="Gearin C.R."/>
            <person name="Giannoukos G."/>
            <person name="Goode T."/>
            <person name="Graham J."/>
            <person name="Grandbois E."/>
            <person name="Grewal S."/>
            <person name="Gyaltsen K."/>
            <person name="Hafez N."/>
            <person name="Hagos B."/>
            <person name="Hall J."/>
            <person name="Henson C."/>
            <person name="Hollinger A."/>
            <person name="Honan T."/>
            <person name="Huard M.D."/>
            <person name="Hughes L."/>
            <person name="Hurhula B."/>
            <person name="Husby M.E."/>
            <person name="Kamat A."/>
            <person name="Kanga B."/>
            <person name="Kashin S."/>
            <person name="Khazanovich D."/>
            <person name="Kisner P."/>
            <person name="Lance K."/>
            <person name="Lara M."/>
            <person name="Lee W."/>
            <person name="Lennon N."/>
            <person name="Letendre F."/>
            <person name="LeVine R."/>
            <person name="Lipovsky A."/>
            <person name="Liu X."/>
            <person name="Liu J."/>
            <person name="Liu S."/>
            <person name="Lokyitsang T."/>
            <person name="Lokyitsang Y."/>
            <person name="Lubonja R."/>
            <person name="Lui A."/>
            <person name="MacDonald P."/>
            <person name="Magnisalis V."/>
            <person name="Maru K."/>
            <person name="Matthews C."/>
            <person name="McCusker W."/>
            <person name="McDonough S."/>
            <person name="Mehta T."/>
            <person name="Meldrim J."/>
            <person name="Meneus L."/>
            <person name="Mihai O."/>
            <person name="Mihalev A."/>
            <person name="Mihova T."/>
            <person name="Mittelman R."/>
            <person name="Mlenga V."/>
            <person name="Montmayeur A."/>
            <person name="Mulrain L."/>
            <person name="Navidi A."/>
            <person name="Naylor J."/>
            <person name="Negash T."/>
            <person name="Nguyen T."/>
            <person name="Nguyen N."/>
            <person name="Nicol R."/>
            <person name="Norbu C."/>
            <person name="Norbu N."/>
            <person name="Novod N."/>
            <person name="O'Neill B."/>
            <person name="Osman S."/>
            <person name="Markiewicz E."/>
            <person name="Oyono O.L."/>
            <person name="Patti C."/>
            <person name="Phunkhang P."/>
            <person name="Pierre F."/>
            <person name="Priest M."/>
            <person name="Raghuraman S."/>
            <person name="Rege F."/>
            <person name="Reyes R."/>
            <person name="Rise C."/>
            <person name="Rogov P."/>
            <person name="Ross K."/>
            <person name="Ryan E."/>
            <person name="Settipalli S."/>
            <person name="Shea T."/>
            <person name="Sherpa N."/>
            <person name="Shi L."/>
            <person name="Shih D."/>
            <person name="Sparrow T."/>
            <person name="Spaulding J."/>
            <person name="Stalker J."/>
            <person name="Stange-Thomann N."/>
            <person name="Stavropoulos S."/>
            <person name="Stone C."/>
            <person name="Strader C."/>
            <person name="Tesfaye S."/>
            <person name="Thomson T."/>
            <person name="Thoulutsang Y."/>
            <person name="Thoulutsang D."/>
            <person name="Topham K."/>
            <person name="Topping I."/>
            <person name="Tsamla T."/>
            <person name="Vassiliev H."/>
            <person name="Vo A."/>
            <person name="Wangchuk T."/>
            <person name="Wangdi T."/>
            <person name="Weiand M."/>
            <person name="Wilkinson J."/>
            <person name="Wilson A."/>
            <person name="Yadav S."/>
            <person name="Young G."/>
            <person name="Yu Q."/>
            <person name="Zembek L."/>
            <person name="Zhong D."/>
            <person name="Zimmer A."/>
            <person name="Zwirko Z."/>
            <person name="Jaffe D.B."/>
            <person name="Alvarez P."/>
            <person name="Brockman W."/>
            <person name="Butler J."/>
            <person name="Chin C."/>
            <person name="Gnerre S."/>
            <person name="MacCallum I."/>
            <person name="Graves J.A."/>
            <person name="Ponting C.P."/>
            <person name="Breen M."/>
            <person name="Samollow P.B."/>
            <person name="Lander E.S."/>
            <person name="Lindblad-Toh K."/>
        </authorList>
    </citation>
    <scope>NUCLEOTIDE SEQUENCE [LARGE SCALE GENOMIC DNA]</scope>
</reference>
<keyword evidence="10" id="KW-0391">Immunity</keyword>
<evidence type="ECO:0000256" key="10">
    <source>
        <dbReference type="ARBA" id="ARBA00022859"/>
    </source>
</evidence>
<dbReference type="GO" id="GO:0002282">
    <property type="term" value="P:microglial cell activation involved in immune response"/>
    <property type="evidence" value="ECO:0000318"/>
    <property type="project" value="GO_Central"/>
</dbReference>
<dbReference type="PANTHER" id="PTHR17554">
    <property type="entry name" value="TYRO PROTEIN TYROSINE KINASE-BINDING PROTEIN"/>
    <property type="match status" value="1"/>
</dbReference>
<sequence>MLRHQPKSRFSFLVRGKGEGGRVLPLPLFGPPRHFPRAQATSSSFFLLESVPTPDSTHKLTNIAGPILVSLGGGCQIGAGGLKPSPSPFSALLSQRGSRRPFLTITTLRGHHSFLLLVPQASQATTGPCMENHLAGLSSGFLLSLWSPFLEAPLPRAPVLCWVDPGGRRHRSSHEAQPLAGGLHGGRRPGGVCSLGAGGAAAGGPMPGFSPCLFLPSFSRLLLPLCSDTLPHPAWPFGPQSADPLGPDMRKGRTPTLGLALVLALLLTPGESSPCPAVGPGVLAGIVLGDLALTILIALAVYYLGRLTPSGRNASEASKKQRMAEAESPYQELQDHRSDVYSDLTPQPGFYRRT</sequence>
<dbReference type="GO" id="GO:0005886">
    <property type="term" value="C:plasma membrane"/>
    <property type="evidence" value="ECO:0007669"/>
    <property type="project" value="UniProtKB-SubCell"/>
</dbReference>
<dbReference type="GO" id="GO:0005102">
    <property type="term" value="F:signaling receptor binding"/>
    <property type="evidence" value="ECO:0000318"/>
    <property type="project" value="GO_Central"/>
</dbReference>
<dbReference type="HOGENOM" id="CLU_141718_0_0_1"/>
<evidence type="ECO:0000256" key="16">
    <source>
        <dbReference type="SAM" id="Phobius"/>
    </source>
</evidence>
<dbReference type="GO" id="GO:1904151">
    <property type="term" value="P:positive regulation of microglial cell mediated cytotoxicity"/>
    <property type="evidence" value="ECO:0000318"/>
    <property type="project" value="GO_Central"/>
</dbReference>
<keyword evidence="7" id="KW-0479">Metal-binding</keyword>
<dbReference type="eggNOG" id="ENOG502SCVI">
    <property type="taxonomic scope" value="Eukaryota"/>
</dbReference>
<dbReference type="Bgee" id="ENSMODG00000014057">
    <property type="expression patterns" value="Expressed in lung and 16 other cell types or tissues"/>
</dbReference>
<dbReference type="Ensembl" id="ENSMODT00000017902.4">
    <property type="protein sequence ID" value="ENSMODP00000017576.4"/>
    <property type="gene ID" value="ENSMODG00000014057.4"/>
</dbReference>
<evidence type="ECO:0000313" key="17">
    <source>
        <dbReference type="Ensembl" id="ENSMODP00000017576.4"/>
    </source>
</evidence>
<dbReference type="GO" id="GO:0007166">
    <property type="term" value="P:cell surface receptor signaling pathway"/>
    <property type="evidence" value="ECO:0007669"/>
    <property type="project" value="UniProtKB-ARBA"/>
</dbReference>
<keyword evidence="13" id="KW-1015">Disulfide bond</keyword>
<dbReference type="AlphaFoldDB" id="F6U8L7"/>
<keyword evidence="11 16" id="KW-1133">Transmembrane helix</keyword>
<comment type="subcellular location">
    <subcellularLocation>
        <location evidence="1">Cell membrane</location>
        <topology evidence="1">Single-pass type I membrane protein</topology>
    </subcellularLocation>
</comment>
<reference evidence="17" key="2">
    <citation type="submission" date="2025-08" db="UniProtKB">
        <authorList>
            <consortium name="Ensembl"/>
        </authorList>
    </citation>
    <scope>IDENTIFICATION</scope>
</reference>
<comment type="similarity">
    <text evidence="2">Belongs to the TYROBP family.</text>
</comment>
<dbReference type="GO" id="GO:0032911">
    <property type="term" value="P:negative regulation of transforming growth factor beta1 production"/>
    <property type="evidence" value="ECO:0000318"/>
    <property type="project" value="GO_Central"/>
</dbReference>
<evidence type="ECO:0000256" key="8">
    <source>
        <dbReference type="ARBA" id="ARBA00022729"/>
    </source>
</evidence>
<evidence type="ECO:0000256" key="15">
    <source>
        <dbReference type="SAM" id="MobiDB-lite"/>
    </source>
</evidence>
<protein>
    <recommendedName>
        <fullName evidence="3">TYRO protein tyrosine kinase-binding protein</fullName>
    </recommendedName>
    <alternativeName>
        <fullName evidence="14">DNAX-activation protein 12</fullName>
    </alternativeName>
</protein>
<dbReference type="InParanoid" id="F6U8L7"/>
<evidence type="ECO:0000256" key="9">
    <source>
        <dbReference type="ARBA" id="ARBA00022837"/>
    </source>
</evidence>
<feature type="region of interest" description="Disordered" evidence="15">
    <location>
        <begin position="312"/>
        <end position="354"/>
    </location>
</feature>
<dbReference type="Proteomes" id="UP000002280">
    <property type="component" value="Chromosome 4"/>
</dbReference>
<keyword evidence="5" id="KW-0597">Phosphoprotein</keyword>
<evidence type="ECO:0000256" key="1">
    <source>
        <dbReference type="ARBA" id="ARBA00004251"/>
    </source>
</evidence>
<dbReference type="Gene3D" id="1.10.287.770">
    <property type="entry name" value="YojJ-like"/>
    <property type="match status" value="1"/>
</dbReference>
<evidence type="ECO:0000256" key="13">
    <source>
        <dbReference type="ARBA" id="ARBA00023157"/>
    </source>
</evidence>
<dbReference type="GO" id="GO:0030889">
    <property type="term" value="P:negative regulation of B cell proliferation"/>
    <property type="evidence" value="ECO:0000318"/>
    <property type="project" value="GO_Central"/>
</dbReference>
<evidence type="ECO:0000256" key="4">
    <source>
        <dbReference type="ARBA" id="ARBA00022475"/>
    </source>
</evidence>
<evidence type="ECO:0000256" key="2">
    <source>
        <dbReference type="ARBA" id="ARBA00009791"/>
    </source>
</evidence>
<name>F6U8L7_MONDO</name>
<dbReference type="GO" id="GO:0009986">
    <property type="term" value="C:cell surface"/>
    <property type="evidence" value="ECO:0000318"/>
    <property type="project" value="GO_Central"/>
</dbReference>
<dbReference type="GO" id="GO:0032816">
    <property type="term" value="P:positive regulation of natural killer cell activation"/>
    <property type="evidence" value="ECO:0000318"/>
    <property type="project" value="GO_Central"/>
</dbReference>
<dbReference type="GO" id="GO:0034241">
    <property type="term" value="P:positive regulation of macrophage fusion"/>
    <property type="evidence" value="ECO:0000318"/>
    <property type="project" value="GO_Central"/>
</dbReference>
<reference evidence="17" key="3">
    <citation type="submission" date="2025-09" db="UniProtKB">
        <authorList>
            <consortium name="Ensembl"/>
        </authorList>
    </citation>
    <scope>IDENTIFICATION</scope>
</reference>
<keyword evidence="18" id="KW-1185">Reference proteome</keyword>
<dbReference type="FunFam" id="1.10.287.770:FF:000004">
    <property type="entry name" value="TYRO protein tyrosine kinase-binding protein"/>
    <property type="match status" value="1"/>
</dbReference>
<evidence type="ECO:0000256" key="5">
    <source>
        <dbReference type="ARBA" id="ARBA00022553"/>
    </source>
</evidence>
<keyword evidence="9" id="KW-0106">Calcium</keyword>